<dbReference type="InterPro" id="IPR007492">
    <property type="entry name" value="LytTR_DNA-bd_dom"/>
</dbReference>
<dbReference type="Pfam" id="PF00072">
    <property type="entry name" value="Response_reg"/>
    <property type="match status" value="1"/>
</dbReference>
<accession>A0A1H2BYF9</accession>
<dbReference type="EMBL" id="LT629740">
    <property type="protein sequence ID" value="SDT63298.1"/>
    <property type="molecule type" value="Genomic_DNA"/>
</dbReference>
<dbReference type="STRING" id="652787.SAMN05216490_4463"/>
<evidence type="ECO:0000259" key="2">
    <source>
        <dbReference type="PROSITE" id="PS50110"/>
    </source>
</evidence>
<dbReference type="Gene3D" id="3.40.50.2300">
    <property type="match status" value="1"/>
</dbReference>
<gene>
    <name evidence="4" type="ORF">SAMN05216490_4463</name>
</gene>
<feature type="domain" description="Response regulatory" evidence="2">
    <location>
        <begin position="2"/>
        <end position="113"/>
    </location>
</feature>
<dbReference type="GO" id="GO:0000156">
    <property type="term" value="F:phosphorelay response regulator activity"/>
    <property type="evidence" value="ECO:0007669"/>
    <property type="project" value="InterPro"/>
</dbReference>
<feature type="domain" description="HTH LytTR-type" evidence="3">
    <location>
        <begin position="136"/>
        <end position="207"/>
    </location>
</feature>
<name>A0A1H2BYF9_MUCMA</name>
<dbReference type="InterPro" id="IPR011006">
    <property type="entry name" value="CheY-like_superfamily"/>
</dbReference>
<evidence type="ECO:0000259" key="3">
    <source>
        <dbReference type="PROSITE" id="PS50930"/>
    </source>
</evidence>
<sequence>MKGIIVDDEPLAREAIQLLTAKVPNLEITATFSSALAASKHINETSVDLIFLDIEMPGMNGIEFAKTIPEKTLVIFTTAYPEYALDGFELDAIDYLIKPVKEERFQKAVNKAITYHKLLEGEVSTSEIQNQGDDYFFVKSERKFIKIYFKDILFIEGLKDYVVMQTDNQRIMTAMNIKTIHDQLPQHIFVRIGKSYVINIKEIASFDNNTVMIRKYEIPIGNTYRNYFFDNFITKKVIGR</sequence>
<evidence type="ECO:0000256" key="1">
    <source>
        <dbReference type="PROSITE-ProRule" id="PRU00169"/>
    </source>
</evidence>
<dbReference type="PROSITE" id="PS50930">
    <property type="entry name" value="HTH_LYTTR"/>
    <property type="match status" value="1"/>
</dbReference>
<reference evidence="4 5" key="1">
    <citation type="submission" date="2016-10" db="EMBL/GenBank/DDBJ databases">
        <authorList>
            <person name="de Groot N.N."/>
        </authorList>
    </citation>
    <scope>NUCLEOTIDE SEQUENCE [LARGE SCALE GENOMIC DNA]</scope>
    <source>
        <strain evidence="4 5">MP1X4</strain>
    </source>
</reference>
<dbReference type="SMART" id="SM00850">
    <property type="entry name" value="LytTR"/>
    <property type="match status" value="1"/>
</dbReference>
<dbReference type="InterPro" id="IPR001789">
    <property type="entry name" value="Sig_transdc_resp-reg_receiver"/>
</dbReference>
<dbReference type="InterPro" id="IPR046947">
    <property type="entry name" value="LytR-like"/>
</dbReference>
<evidence type="ECO:0000313" key="5">
    <source>
        <dbReference type="Proteomes" id="UP000199679"/>
    </source>
</evidence>
<dbReference type="RefSeq" id="WP_091378358.1">
    <property type="nucleotide sequence ID" value="NZ_LT629740.1"/>
</dbReference>
<proteinExistence type="predicted"/>
<organism evidence="4 5">
    <name type="scientific">Mucilaginibacter mallensis</name>
    <dbReference type="NCBI Taxonomy" id="652787"/>
    <lineage>
        <taxon>Bacteria</taxon>
        <taxon>Pseudomonadati</taxon>
        <taxon>Bacteroidota</taxon>
        <taxon>Sphingobacteriia</taxon>
        <taxon>Sphingobacteriales</taxon>
        <taxon>Sphingobacteriaceae</taxon>
        <taxon>Mucilaginibacter</taxon>
    </lineage>
</organism>
<dbReference type="SMART" id="SM00448">
    <property type="entry name" value="REC"/>
    <property type="match status" value="1"/>
</dbReference>
<dbReference type="OrthoDB" id="9787344at2"/>
<dbReference type="Proteomes" id="UP000199679">
    <property type="component" value="Chromosome I"/>
</dbReference>
<keyword evidence="1" id="KW-0597">Phosphoprotein</keyword>
<dbReference type="Gene3D" id="2.40.50.1020">
    <property type="entry name" value="LytTr DNA-binding domain"/>
    <property type="match status" value="1"/>
</dbReference>
<evidence type="ECO:0000313" key="4">
    <source>
        <dbReference type="EMBL" id="SDT63298.1"/>
    </source>
</evidence>
<dbReference type="PANTHER" id="PTHR37299">
    <property type="entry name" value="TRANSCRIPTIONAL REGULATOR-RELATED"/>
    <property type="match status" value="1"/>
</dbReference>
<protein>
    <submittedName>
        <fullName evidence="4">Two component transcriptional regulator, LytTR family</fullName>
    </submittedName>
</protein>
<dbReference type="PANTHER" id="PTHR37299:SF1">
    <property type="entry name" value="STAGE 0 SPORULATION PROTEIN A HOMOLOG"/>
    <property type="match status" value="1"/>
</dbReference>
<dbReference type="SUPFAM" id="SSF52172">
    <property type="entry name" value="CheY-like"/>
    <property type="match status" value="1"/>
</dbReference>
<feature type="modified residue" description="4-aspartylphosphate" evidence="1">
    <location>
        <position position="53"/>
    </location>
</feature>
<dbReference type="Pfam" id="PF04397">
    <property type="entry name" value="LytTR"/>
    <property type="match status" value="1"/>
</dbReference>
<dbReference type="GO" id="GO:0003677">
    <property type="term" value="F:DNA binding"/>
    <property type="evidence" value="ECO:0007669"/>
    <property type="project" value="InterPro"/>
</dbReference>
<dbReference type="PROSITE" id="PS50110">
    <property type="entry name" value="RESPONSE_REGULATORY"/>
    <property type="match status" value="1"/>
</dbReference>
<dbReference type="AlphaFoldDB" id="A0A1H2BYF9"/>
<keyword evidence="5" id="KW-1185">Reference proteome</keyword>